<proteinExistence type="inferred from homology"/>
<name>A0A7H0VDR4_9FLAO</name>
<dbReference type="FunFam" id="3.30.540.10:FF:000003">
    <property type="entry name" value="Inositol-1-monophosphatase"/>
    <property type="match status" value="1"/>
</dbReference>
<reference evidence="8 9" key="1">
    <citation type="submission" date="2020-08" db="EMBL/GenBank/DDBJ databases">
        <title>Croceimicrobium hydrocarbonivorans gen. nov., sp. nov., a novel marine bacterium isolated from a bacterial consortium that degrades polyethylene terephthalate.</title>
        <authorList>
            <person name="Liu R."/>
        </authorList>
    </citation>
    <scope>NUCLEOTIDE SEQUENCE [LARGE SCALE GENOMIC DNA]</scope>
    <source>
        <strain evidence="8 9">A20-9</strain>
    </source>
</reference>
<dbReference type="PROSITE" id="PS00630">
    <property type="entry name" value="IMP_2"/>
    <property type="match status" value="1"/>
</dbReference>
<feature type="binding site" evidence="6">
    <location>
        <position position="215"/>
    </location>
    <ligand>
        <name>Mg(2+)</name>
        <dbReference type="ChEBI" id="CHEBI:18420"/>
        <label>1</label>
        <note>catalytic</note>
    </ligand>
</feature>
<dbReference type="PANTHER" id="PTHR20854">
    <property type="entry name" value="INOSITOL MONOPHOSPHATASE"/>
    <property type="match status" value="1"/>
</dbReference>
<evidence type="ECO:0000313" key="9">
    <source>
        <dbReference type="Proteomes" id="UP000516305"/>
    </source>
</evidence>
<dbReference type="SUPFAM" id="SSF56655">
    <property type="entry name" value="Carbohydrate phosphatase"/>
    <property type="match status" value="1"/>
</dbReference>
<keyword evidence="5 6" id="KW-0460">Magnesium</keyword>
<dbReference type="InterPro" id="IPR020550">
    <property type="entry name" value="Inositol_monophosphatase_CS"/>
</dbReference>
<feature type="binding site" evidence="6">
    <location>
        <position position="87"/>
    </location>
    <ligand>
        <name>Mg(2+)</name>
        <dbReference type="ChEBI" id="CHEBI:18420"/>
        <label>1</label>
        <note>catalytic</note>
    </ligand>
</feature>
<dbReference type="InterPro" id="IPR033942">
    <property type="entry name" value="IMPase"/>
</dbReference>
<dbReference type="GO" id="GO:0046854">
    <property type="term" value="P:phosphatidylinositol phosphate biosynthetic process"/>
    <property type="evidence" value="ECO:0007669"/>
    <property type="project" value="InterPro"/>
</dbReference>
<comment type="similarity">
    <text evidence="7">Belongs to the inositol monophosphatase superfamily.</text>
</comment>
<dbReference type="KEGG" id="chyd:H4K34_16020"/>
<evidence type="ECO:0000256" key="4">
    <source>
        <dbReference type="ARBA" id="ARBA00022801"/>
    </source>
</evidence>
<evidence type="ECO:0000256" key="6">
    <source>
        <dbReference type="PIRSR" id="PIRSR600760-2"/>
    </source>
</evidence>
<organism evidence="8 9">
    <name type="scientific">Croceimicrobium hydrocarbonivorans</name>
    <dbReference type="NCBI Taxonomy" id="2761580"/>
    <lineage>
        <taxon>Bacteria</taxon>
        <taxon>Pseudomonadati</taxon>
        <taxon>Bacteroidota</taxon>
        <taxon>Flavobacteriia</taxon>
        <taxon>Flavobacteriales</taxon>
        <taxon>Owenweeksiaceae</taxon>
        <taxon>Croceimicrobium</taxon>
    </lineage>
</organism>
<comment type="cofactor">
    <cofactor evidence="2 6 7">
        <name>Mg(2+)</name>
        <dbReference type="ChEBI" id="CHEBI:18420"/>
    </cofactor>
</comment>
<evidence type="ECO:0000256" key="2">
    <source>
        <dbReference type="ARBA" id="ARBA00001946"/>
    </source>
</evidence>
<evidence type="ECO:0000313" key="8">
    <source>
        <dbReference type="EMBL" id="QNR23862.1"/>
    </source>
</evidence>
<protein>
    <recommendedName>
        <fullName evidence="7">Inositol-1-monophosphatase</fullName>
        <ecNumber evidence="7">3.1.3.25</ecNumber>
    </recommendedName>
</protein>
<dbReference type="InterPro" id="IPR000760">
    <property type="entry name" value="Inositol_monophosphatase-like"/>
</dbReference>
<dbReference type="AlphaFoldDB" id="A0A7H0VDR4"/>
<dbReference type="GO" id="GO:0046872">
    <property type="term" value="F:metal ion binding"/>
    <property type="evidence" value="ECO:0007669"/>
    <property type="project" value="UniProtKB-KW"/>
</dbReference>
<dbReference type="InterPro" id="IPR022337">
    <property type="entry name" value="Inositol_monophosphatase_SuhB"/>
</dbReference>
<dbReference type="EMBL" id="CP060139">
    <property type="protein sequence ID" value="QNR23862.1"/>
    <property type="molecule type" value="Genomic_DNA"/>
</dbReference>
<feature type="binding site" evidence="6">
    <location>
        <position position="89"/>
    </location>
    <ligand>
        <name>Mg(2+)</name>
        <dbReference type="ChEBI" id="CHEBI:18420"/>
        <label>1</label>
        <note>catalytic</note>
    </ligand>
</feature>
<feature type="binding site" evidence="6">
    <location>
        <position position="71"/>
    </location>
    <ligand>
        <name>Mg(2+)</name>
        <dbReference type="ChEBI" id="CHEBI:18420"/>
        <label>1</label>
        <note>catalytic</note>
    </ligand>
</feature>
<dbReference type="Pfam" id="PF00459">
    <property type="entry name" value="Inositol_P"/>
    <property type="match status" value="1"/>
</dbReference>
<dbReference type="CDD" id="cd01639">
    <property type="entry name" value="IMPase"/>
    <property type="match status" value="1"/>
</dbReference>
<dbReference type="GO" id="GO:0008934">
    <property type="term" value="F:inositol monophosphate 1-phosphatase activity"/>
    <property type="evidence" value="ECO:0007669"/>
    <property type="project" value="InterPro"/>
</dbReference>
<sequence length="266" mass="29509">MNPNWKQLLQEAADLCRETGQFIASQRRQVSGNQVEVKSLNSLVSYVDQEAERRLVEGLSKIYPEAGFITEEETVAQERKEWNWIIDPLDGTTNFLFDLPIFAVSVALYQGDRPQLGIVYEVGQDEMFTAAAGLGAWCNDRPIKVSDESEFSKTLLATGFPYYDFDRLEPFNKLLAHCYTHTRGVRRLGSAATDLAYVAAGRFNGYFEYGLSPWDVAAGILLVQEAGGKVTNFSAGPDAVFSGEIVASADAIFNEFQGLVAEYMLP</sequence>
<gene>
    <name evidence="8" type="ORF">H4K34_16020</name>
</gene>
<accession>A0A7H0VDR4</accession>
<dbReference type="Proteomes" id="UP000516305">
    <property type="component" value="Chromosome"/>
</dbReference>
<keyword evidence="9" id="KW-1185">Reference proteome</keyword>
<dbReference type="EC" id="3.1.3.25" evidence="7"/>
<dbReference type="PRINTS" id="PR00377">
    <property type="entry name" value="IMPHPHTASES"/>
</dbReference>
<dbReference type="GO" id="GO:0006020">
    <property type="term" value="P:inositol metabolic process"/>
    <property type="evidence" value="ECO:0007669"/>
    <property type="project" value="TreeGrafter"/>
</dbReference>
<dbReference type="Gene3D" id="3.30.540.10">
    <property type="entry name" value="Fructose-1,6-Bisphosphatase, subunit A, domain 1"/>
    <property type="match status" value="1"/>
</dbReference>
<dbReference type="Gene3D" id="3.40.190.80">
    <property type="match status" value="1"/>
</dbReference>
<keyword evidence="3 6" id="KW-0479">Metal-binding</keyword>
<evidence type="ECO:0000256" key="1">
    <source>
        <dbReference type="ARBA" id="ARBA00001033"/>
    </source>
</evidence>
<keyword evidence="4 7" id="KW-0378">Hydrolase</keyword>
<dbReference type="RefSeq" id="WP_210758398.1">
    <property type="nucleotide sequence ID" value="NZ_CP060139.1"/>
</dbReference>
<dbReference type="GO" id="GO:0007165">
    <property type="term" value="P:signal transduction"/>
    <property type="evidence" value="ECO:0007669"/>
    <property type="project" value="TreeGrafter"/>
</dbReference>
<evidence type="ECO:0000256" key="3">
    <source>
        <dbReference type="ARBA" id="ARBA00022723"/>
    </source>
</evidence>
<feature type="binding site" evidence="6">
    <location>
        <position position="90"/>
    </location>
    <ligand>
        <name>Mg(2+)</name>
        <dbReference type="ChEBI" id="CHEBI:18420"/>
        <label>2</label>
    </ligand>
</feature>
<dbReference type="PRINTS" id="PR01959">
    <property type="entry name" value="SBIMPHPHTASE"/>
</dbReference>
<comment type="catalytic activity">
    <reaction evidence="1 7">
        <text>a myo-inositol phosphate + H2O = myo-inositol + phosphate</text>
        <dbReference type="Rhea" id="RHEA:24056"/>
        <dbReference type="ChEBI" id="CHEBI:15377"/>
        <dbReference type="ChEBI" id="CHEBI:17268"/>
        <dbReference type="ChEBI" id="CHEBI:43474"/>
        <dbReference type="ChEBI" id="CHEBI:84139"/>
        <dbReference type="EC" id="3.1.3.25"/>
    </reaction>
</comment>
<dbReference type="PANTHER" id="PTHR20854:SF4">
    <property type="entry name" value="INOSITOL-1-MONOPHOSPHATASE-RELATED"/>
    <property type="match status" value="1"/>
</dbReference>
<evidence type="ECO:0000256" key="7">
    <source>
        <dbReference type="RuleBase" id="RU364068"/>
    </source>
</evidence>
<evidence type="ECO:0000256" key="5">
    <source>
        <dbReference type="ARBA" id="ARBA00022842"/>
    </source>
</evidence>